<dbReference type="CDD" id="cd01189">
    <property type="entry name" value="INT_ICEBs1_C_like"/>
    <property type="match status" value="1"/>
</dbReference>
<dbReference type="GO" id="GO:0015074">
    <property type="term" value="P:DNA integration"/>
    <property type="evidence" value="ECO:0007669"/>
    <property type="project" value="InterPro"/>
</dbReference>
<dbReference type="EMBL" id="BONH01000015">
    <property type="protein sequence ID" value="GIF98337.1"/>
    <property type="molecule type" value="Genomic_DNA"/>
</dbReference>
<dbReference type="PANTHER" id="PTHR30349">
    <property type="entry name" value="PHAGE INTEGRASE-RELATED"/>
    <property type="match status" value="1"/>
</dbReference>
<dbReference type="RefSeq" id="WP_120316835.1">
    <property type="nucleotide sequence ID" value="NZ_BONH01000015.1"/>
</dbReference>
<sequence length="197" mass="21651">MFAIASAIQSRYRLMVLLATFAQLRFGELIALRRGSINLEEMEVKVQRSTNEMEDGTQYDDDPKSKAGKRVVSLPSALQTDTQAHLDRFVSAERDARLFLGQQGGIPRRSNFNRVWKAALVAAGIPTEIGLHLHDLRHTGGTWSGRGGATLKEIMARLGHASPRAAMIYQHATKDRDQGIAAALDMLIEEARGKIGG</sequence>
<gene>
    <name evidence="4" type="ORF">Cci01nite_34310</name>
</gene>
<evidence type="ECO:0000313" key="4">
    <source>
        <dbReference type="EMBL" id="GIF98337.1"/>
    </source>
</evidence>
<dbReference type="InterPro" id="IPR050090">
    <property type="entry name" value="Tyrosine_recombinase_XerCD"/>
</dbReference>
<evidence type="ECO:0000256" key="1">
    <source>
        <dbReference type="ARBA" id="ARBA00023172"/>
    </source>
</evidence>
<name>A0A8J3NZH9_9ACTN</name>
<evidence type="ECO:0000256" key="2">
    <source>
        <dbReference type="SAM" id="MobiDB-lite"/>
    </source>
</evidence>
<comment type="caution">
    <text evidence="4">The sequence shown here is derived from an EMBL/GenBank/DDBJ whole genome shotgun (WGS) entry which is preliminary data.</text>
</comment>
<dbReference type="InterPro" id="IPR013762">
    <property type="entry name" value="Integrase-like_cat_sf"/>
</dbReference>
<reference evidence="4 5" key="1">
    <citation type="submission" date="2021-01" db="EMBL/GenBank/DDBJ databases">
        <title>Whole genome shotgun sequence of Catellatospora citrea NBRC 14495.</title>
        <authorList>
            <person name="Komaki H."/>
            <person name="Tamura T."/>
        </authorList>
    </citation>
    <scope>NUCLEOTIDE SEQUENCE [LARGE SCALE GENOMIC DNA]</scope>
    <source>
        <strain evidence="4 5">NBRC 14495</strain>
    </source>
</reference>
<evidence type="ECO:0000313" key="5">
    <source>
        <dbReference type="Proteomes" id="UP000659904"/>
    </source>
</evidence>
<evidence type="ECO:0000259" key="3">
    <source>
        <dbReference type="PROSITE" id="PS51898"/>
    </source>
</evidence>
<dbReference type="SUPFAM" id="SSF56349">
    <property type="entry name" value="DNA breaking-rejoining enzymes"/>
    <property type="match status" value="1"/>
</dbReference>
<dbReference type="GO" id="GO:0003677">
    <property type="term" value="F:DNA binding"/>
    <property type="evidence" value="ECO:0007669"/>
    <property type="project" value="InterPro"/>
</dbReference>
<dbReference type="AlphaFoldDB" id="A0A8J3NZH9"/>
<dbReference type="Pfam" id="PF00589">
    <property type="entry name" value="Phage_integrase"/>
    <property type="match status" value="1"/>
</dbReference>
<feature type="region of interest" description="Disordered" evidence="2">
    <location>
        <begin position="47"/>
        <end position="66"/>
    </location>
</feature>
<proteinExistence type="predicted"/>
<dbReference type="InterPro" id="IPR011010">
    <property type="entry name" value="DNA_brk_join_enz"/>
</dbReference>
<dbReference type="GO" id="GO:0006310">
    <property type="term" value="P:DNA recombination"/>
    <property type="evidence" value="ECO:0007669"/>
    <property type="project" value="UniProtKB-KW"/>
</dbReference>
<dbReference type="PROSITE" id="PS51898">
    <property type="entry name" value="TYR_RECOMBINASE"/>
    <property type="match status" value="1"/>
</dbReference>
<organism evidence="4 5">
    <name type="scientific">Catellatospora citrea</name>
    <dbReference type="NCBI Taxonomy" id="53366"/>
    <lineage>
        <taxon>Bacteria</taxon>
        <taxon>Bacillati</taxon>
        <taxon>Actinomycetota</taxon>
        <taxon>Actinomycetes</taxon>
        <taxon>Micromonosporales</taxon>
        <taxon>Micromonosporaceae</taxon>
        <taxon>Catellatospora</taxon>
    </lineage>
</organism>
<dbReference type="Gene3D" id="1.10.443.10">
    <property type="entry name" value="Intergrase catalytic core"/>
    <property type="match status" value="1"/>
</dbReference>
<protein>
    <recommendedName>
        <fullName evidence="3">Tyr recombinase domain-containing protein</fullName>
    </recommendedName>
</protein>
<keyword evidence="5" id="KW-1185">Reference proteome</keyword>
<accession>A0A8J3NZH9</accession>
<dbReference type="PANTHER" id="PTHR30349:SF64">
    <property type="entry name" value="PROPHAGE INTEGRASE INTD-RELATED"/>
    <property type="match status" value="1"/>
</dbReference>
<dbReference type="Proteomes" id="UP000659904">
    <property type="component" value="Unassembled WGS sequence"/>
</dbReference>
<feature type="domain" description="Tyr recombinase" evidence="3">
    <location>
        <begin position="1"/>
        <end position="182"/>
    </location>
</feature>
<dbReference type="InterPro" id="IPR002104">
    <property type="entry name" value="Integrase_catalytic"/>
</dbReference>
<keyword evidence="1" id="KW-0233">DNA recombination</keyword>